<feature type="domain" description="Retrotransposon gag" evidence="7">
    <location>
        <begin position="289"/>
        <end position="379"/>
    </location>
</feature>
<evidence type="ECO:0000256" key="4">
    <source>
        <dbReference type="ARBA" id="ARBA00022759"/>
    </source>
</evidence>
<dbReference type="Pfam" id="PF03732">
    <property type="entry name" value="Retrotrans_gag"/>
    <property type="match status" value="1"/>
</dbReference>
<dbReference type="CDD" id="cd00303">
    <property type="entry name" value="retropepsin_like"/>
    <property type="match status" value="1"/>
</dbReference>
<evidence type="ECO:0000256" key="5">
    <source>
        <dbReference type="ARBA" id="ARBA00022801"/>
    </source>
</evidence>
<dbReference type="Gene3D" id="3.10.20.370">
    <property type="match status" value="1"/>
</dbReference>
<dbReference type="Pfam" id="PF17917">
    <property type="entry name" value="RT_RNaseH"/>
    <property type="match status" value="1"/>
</dbReference>
<dbReference type="AlphaFoldDB" id="A0A6A6MCM1"/>
<reference evidence="9 10" key="1">
    <citation type="journal article" date="2020" name="Mol. Plant">
        <title>The Chromosome-Based Rubber Tree Genome Provides New Insights into Spurge Genome Evolution and Rubber Biosynthesis.</title>
        <authorList>
            <person name="Liu J."/>
            <person name="Shi C."/>
            <person name="Shi C.C."/>
            <person name="Li W."/>
            <person name="Zhang Q.J."/>
            <person name="Zhang Y."/>
            <person name="Li K."/>
            <person name="Lu H.F."/>
            <person name="Shi C."/>
            <person name="Zhu S.T."/>
            <person name="Xiao Z.Y."/>
            <person name="Nan H."/>
            <person name="Yue Y."/>
            <person name="Zhu X.G."/>
            <person name="Wu Y."/>
            <person name="Hong X.N."/>
            <person name="Fan G.Y."/>
            <person name="Tong Y."/>
            <person name="Zhang D."/>
            <person name="Mao C.L."/>
            <person name="Liu Y.L."/>
            <person name="Hao S.J."/>
            <person name="Liu W.Q."/>
            <person name="Lv M.Q."/>
            <person name="Zhang H.B."/>
            <person name="Liu Y."/>
            <person name="Hu-Tang G.R."/>
            <person name="Wang J.P."/>
            <person name="Wang J.H."/>
            <person name="Sun Y.H."/>
            <person name="Ni S.B."/>
            <person name="Chen W.B."/>
            <person name="Zhang X.C."/>
            <person name="Jiao Y.N."/>
            <person name="Eichler E.E."/>
            <person name="Li G.H."/>
            <person name="Liu X."/>
            <person name="Gao L.Z."/>
        </authorList>
    </citation>
    <scope>NUCLEOTIDE SEQUENCE [LARGE SCALE GENOMIC DNA]</scope>
    <source>
        <strain evidence="10">cv. GT1</strain>
        <tissue evidence="9">Leaf</tissue>
    </source>
</reference>
<dbReference type="EMBL" id="JAAGAX010000006">
    <property type="protein sequence ID" value="KAF2310163.1"/>
    <property type="molecule type" value="Genomic_DNA"/>
</dbReference>
<dbReference type="GO" id="GO:0016787">
    <property type="term" value="F:hydrolase activity"/>
    <property type="evidence" value="ECO:0007669"/>
    <property type="project" value="UniProtKB-KW"/>
</dbReference>
<dbReference type="InterPro" id="IPR043128">
    <property type="entry name" value="Rev_trsase/Diguanyl_cyclase"/>
</dbReference>
<keyword evidence="3" id="KW-0540">Nuclease</keyword>
<organism evidence="9 10">
    <name type="scientific">Hevea brasiliensis</name>
    <name type="common">Para rubber tree</name>
    <name type="synonym">Siphonia brasiliensis</name>
    <dbReference type="NCBI Taxonomy" id="3981"/>
    <lineage>
        <taxon>Eukaryota</taxon>
        <taxon>Viridiplantae</taxon>
        <taxon>Streptophyta</taxon>
        <taxon>Embryophyta</taxon>
        <taxon>Tracheophyta</taxon>
        <taxon>Spermatophyta</taxon>
        <taxon>Magnoliopsida</taxon>
        <taxon>eudicotyledons</taxon>
        <taxon>Gunneridae</taxon>
        <taxon>Pentapetalae</taxon>
        <taxon>rosids</taxon>
        <taxon>fabids</taxon>
        <taxon>Malpighiales</taxon>
        <taxon>Euphorbiaceae</taxon>
        <taxon>Crotonoideae</taxon>
        <taxon>Micrandreae</taxon>
        <taxon>Hevea</taxon>
    </lineage>
</organism>
<dbReference type="GO" id="GO:0004519">
    <property type="term" value="F:endonuclease activity"/>
    <property type="evidence" value="ECO:0007669"/>
    <property type="project" value="UniProtKB-KW"/>
</dbReference>
<sequence length="785" mass="89406">MDSPWHHFMLQLDEQQSYDRPGAICQDPRFIGGDGIMFYFHGKKDKDFCLVSDPQIHINAHFISKKSGKGRDFTWVQSTKVLFGSYQLYIGAQKVAKWEESIDNILIRVNEEHAMVLTGEGQIWWSLETGLVIQWQAEMNKVRVKVEGLFEIIAHMLPITMEESRVHGYHVEEDDCFAHLELNFKFHGLSKMVDGVLGQTYRLELDLGHSYGRWYAWTRIATGISFLMQEMEDRIEKKQTEFRKENESSTQQAIEELKSLMAGISLQYNELATSRGFVVTNTPMENRVKIAAMHLDGKAVQCHQGYVRVKGTEAYGRWDEYVQRMKARFGIQVFDDPLADLKNLKQTGTLQDYLDAFDALYHKVGIREDKALSFFLLGLVDELQMPPKSVAKASYTTASMSSFSPTSSVGSITRGNNAKDQTGILPLPSNASKLPMGISKLPNNLIGKQFNEKREKGLCFWCDEKFLPSHKCKKRYAFVMQIIIDEGEDGEKIEGIEVSEELQLSLSALKGTQGAQTMCIHGCSGKLQLQVLVETRSTHNFLRARVAKKLRCDVEPVSGISVEVANGQNMQCHAKCTSFKRQMQNHHFNAEVFILPLDNYDLILGAQWMETLGLTGYYRRFIKNYGQIARPLTDLLKKDSFSWTPQAHSAFDELKRAMIIALLALPSYDKVFVVETDASRGGIGAVLIQGSHPIAYISKALSPRNQQLSIYDREMLAILFAVKKWEAYLLPNHFIIQTDHQPLKYHLEQRLTTPTQQAWLAKLLQFDYELRYKKGKENIVADGLS</sequence>
<keyword evidence="1" id="KW-0808">Transferase</keyword>
<evidence type="ECO:0000256" key="2">
    <source>
        <dbReference type="ARBA" id="ARBA00022695"/>
    </source>
</evidence>
<proteinExistence type="predicted"/>
<dbReference type="SUPFAM" id="SSF56672">
    <property type="entry name" value="DNA/RNA polymerases"/>
    <property type="match status" value="1"/>
</dbReference>
<keyword evidence="10" id="KW-1185">Reference proteome</keyword>
<dbReference type="Gene3D" id="3.30.70.270">
    <property type="match status" value="1"/>
</dbReference>
<feature type="domain" description="Reverse transcriptase RNase H-like" evidence="8">
    <location>
        <begin position="669"/>
        <end position="766"/>
    </location>
</feature>
<dbReference type="GO" id="GO:0003964">
    <property type="term" value="F:RNA-directed DNA polymerase activity"/>
    <property type="evidence" value="ECO:0007669"/>
    <property type="project" value="UniProtKB-KW"/>
</dbReference>
<evidence type="ECO:0000256" key="6">
    <source>
        <dbReference type="ARBA" id="ARBA00022918"/>
    </source>
</evidence>
<dbReference type="Proteomes" id="UP000467840">
    <property type="component" value="Chromosome 14"/>
</dbReference>
<accession>A0A6A6MCM1</accession>
<evidence type="ECO:0000313" key="9">
    <source>
        <dbReference type="EMBL" id="KAF2310163.1"/>
    </source>
</evidence>
<evidence type="ECO:0000256" key="1">
    <source>
        <dbReference type="ARBA" id="ARBA00022679"/>
    </source>
</evidence>
<comment type="caution">
    <text evidence="9">The sequence shown here is derived from an EMBL/GenBank/DDBJ whole genome shotgun (WGS) entry which is preliminary data.</text>
</comment>
<dbReference type="InterPro" id="IPR009646">
    <property type="entry name" value="Root_cap"/>
</dbReference>
<dbReference type="InterPro" id="IPR005162">
    <property type="entry name" value="Retrotrans_gag_dom"/>
</dbReference>
<protein>
    <recommendedName>
        <fullName evidence="11">Reverse transcriptase/retrotransposon-derived protein RNase H-like domain-containing protein</fullName>
    </recommendedName>
</protein>
<evidence type="ECO:0008006" key="11">
    <source>
        <dbReference type="Google" id="ProtNLM"/>
    </source>
</evidence>
<dbReference type="CDD" id="cd09274">
    <property type="entry name" value="RNase_HI_RT_Ty3"/>
    <property type="match status" value="1"/>
</dbReference>
<keyword evidence="4" id="KW-0255">Endonuclease</keyword>
<gene>
    <name evidence="9" type="ORF">GH714_007000</name>
</gene>
<keyword evidence="6" id="KW-0695">RNA-directed DNA polymerase</keyword>
<dbReference type="Pfam" id="PF08284">
    <property type="entry name" value="RVP_2"/>
    <property type="match status" value="1"/>
</dbReference>
<evidence type="ECO:0000259" key="8">
    <source>
        <dbReference type="Pfam" id="PF17917"/>
    </source>
</evidence>
<name>A0A6A6MCM1_HEVBR</name>
<evidence type="ECO:0000259" key="7">
    <source>
        <dbReference type="Pfam" id="PF03732"/>
    </source>
</evidence>
<keyword evidence="5" id="KW-0378">Hydrolase</keyword>
<keyword evidence="2" id="KW-0548">Nucleotidyltransferase</keyword>
<dbReference type="Pfam" id="PF06830">
    <property type="entry name" value="Root_cap"/>
    <property type="match status" value="1"/>
</dbReference>
<evidence type="ECO:0000313" key="10">
    <source>
        <dbReference type="Proteomes" id="UP000467840"/>
    </source>
</evidence>
<evidence type="ECO:0000256" key="3">
    <source>
        <dbReference type="ARBA" id="ARBA00022722"/>
    </source>
</evidence>
<dbReference type="InterPro" id="IPR041373">
    <property type="entry name" value="RT_RNaseH"/>
</dbReference>
<dbReference type="InterPro" id="IPR043502">
    <property type="entry name" value="DNA/RNA_pol_sf"/>
</dbReference>
<dbReference type="PANTHER" id="PTHR31656">
    <property type="entry name" value="ROOT CAP DOMAIN-CONTAINING PROTEIN"/>
    <property type="match status" value="1"/>
</dbReference>